<protein>
    <recommendedName>
        <fullName evidence="3">Lipoprotein</fullName>
    </recommendedName>
</protein>
<organism evidence="1 2">
    <name type="scientific">Caballeronia humi</name>
    <dbReference type="NCBI Taxonomy" id="326474"/>
    <lineage>
        <taxon>Bacteria</taxon>
        <taxon>Pseudomonadati</taxon>
        <taxon>Pseudomonadota</taxon>
        <taxon>Betaproteobacteria</taxon>
        <taxon>Burkholderiales</taxon>
        <taxon>Burkholderiaceae</taxon>
        <taxon>Caballeronia</taxon>
    </lineage>
</organism>
<dbReference type="AlphaFoldDB" id="A0A158JFB0"/>
<name>A0A158JFB0_9BURK</name>
<evidence type="ECO:0000313" key="1">
    <source>
        <dbReference type="EMBL" id="SAL67536.1"/>
    </source>
</evidence>
<comment type="caution">
    <text evidence="1">The sequence shown here is derived from an EMBL/GenBank/DDBJ whole genome shotgun (WGS) entry which is preliminary data.</text>
</comment>
<sequence length="56" mass="5809">MKNWPTTFTMTSASALSLAGCVTGGIHYGATPLSAMRGRDLAALRANARITHTSAT</sequence>
<evidence type="ECO:0008006" key="3">
    <source>
        <dbReference type="Google" id="ProtNLM"/>
    </source>
</evidence>
<dbReference type="EMBL" id="FCNW02000090">
    <property type="protein sequence ID" value="SAL67536.1"/>
    <property type="molecule type" value="Genomic_DNA"/>
</dbReference>
<proteinExistence type="predicted"/>
<evidence type="ECO:0000313" key="2">
    <source>
        <dbReference type="Proteomes" id="UP000054977"/>
    </source>
</evidence>
<accession>A0A158JFB0</accession>
<dbReference type="STRING" id="326474.AWB65_06535"/>
<dbReference type="PROSITE" id="PS51257">
    <property type="entry name" value="PROKAR_LIPOPROTEIN"/>
    <property type="match status" value="1"/>
</dbReference>
<dbReference type="Proteomes" id="UP000054977">
    <property type="component" value="Unassembled WGS sequence"/>
</dbReference>
<gene>
    <name evidence="1" type="ORF">AWB65_06535</name>
</gene>
<keyword evidence="2" id="KW-1185">Reference proteome</keyword>
<reference evidence="1" key="1">
    <citation type="submission" date="2016-01" db="EMBL/GenBank/DDBJ databases">
        <authorList>
            <person name="Peeters C."/>
        </authorList>
    </citation>
    <scope>NUCLEOTIDE SEQUENCE [LARGE SCALE GENOMIC DNA]</scope>
    <source>
        <strain evidence="1">LMG 22934</strain>
    </source>
</reference>